<protein>
    <recommendedName>
        <fullName evidence="5">Pseudouridine synthase</fullName>
        <ecNumber evidence="5">5.4.99.-</ecNumber>
    </recommendedName>
</protein>
<dbReference type="Gene3D" id="3.30.70.580">
    <property type="entry name" value="Pseudouridine synthase I, catalytic domain, N-terminal subdomain"/>
    <property type="match status" value="1"/>
</dbReference>
<comment type="caution">
    <text evidence="7">The sequence shown here is derived from an EMBL/GenBank/DDBJ whole genome shotgun (WGS) entry which is preliminary data.</text>
</comment>
<feature type="domain" description="RNA-binding S4" evidence="6">
    <location>
        <begin position="3"/>
        <end position="62"/>
    </location>
</feature>
<dbReference type="FunFam" id="3.30.70.1560:FF:000001">
    <property type="entry name" value="Pseudouridine synthase"/>
    <property type="match status" value="1"/>
</dbReference>
<evidence type="ECO:0000256" key="5">
    <source>
        <dbReference type="RuleBase" id="RU003887"/>
    </source>
</evidence>
<dbReference type="SUPFAM" id="SSF55174">
    <property type="entry name" value="Alpha-L RNA-binding motif"/>
    <property type="match status" value="1"/>
</dbReference>
<evidence type="ECO:0000313" key="8">
    <source>
        <dbReference type="Proteomes" id="UP000070355"/>
    </source>
</evidence>
<dbReference type="CDD" id="cd00165">
    <property type="entry name" value="S4"/>
    <property type="match status" value="1"/>
</dbReference>
<evidence type="ECO:0000256" key="2">
    <source>
        <dbReference type="ARBA" id="ARBA00022884"/>
    </source>
</evidence>
<dbReference type="SMART" id="SM00363">
    <property type="entry name" value="S4"/>
    <property type="match status" value="1"/>
</dbReference>
<evidence type="ECO:0000256" key="1">
    <source>
        <dbReference type="ARBA" id="ARBA00008348"/>
    </source>
</evidence>
<dbReference type="GO" id="GO:0005829">
    <property type="term" value="C:cytosol"/>
    <property type="evidence" value="ECO:0007669"/>
    <property type="project" value="UniProtKB-ARBA"/>
</dbReference>
<dbReference type="InterPro" id="IPR050343">
    <property type="entry name" value="RsuA_PseudoU_synthase"/>
</dbReference>
<dbReference type="InterPro" id="IPR036986">
    <property type="entry name" value="S4_RNA-bd_sf"/>
</dbReference>
<dbReference type="GO" id="GO:0120159">
    <property type="term" value="F:rRNA pseudouridine synthase activity"/>
    <property type="evidence" value="ECO:0007669"/>
    <property type="project" value="UniProtKB-ARBA"/>
</dbReference>
<dbReference type="PANTHER" id="PTHR47683:SF2">
    <property type="entry name" value="RNA-BINDING S4 DOMAIN-CONTAINING PROTEIN"/>
    <property type="match status" value="1"/>
</dbReference>
<dbReference type="NCBIfam" id="TIGR00093">
    <property type="entry name" value="pseudouridine synthase"/>
    <property type="match status" value="1"/>
</dbReference>
<dbReference type="Pfam" id="PF01479">
    <property type="entry name" value="S4"/>
    <property type="match status" value="1"/>
</dbReference>
<dbReference type="Gene3D" id="3.10.290.10">
    <property type="entry name" value="RNA-binding S4 domain"/>
    <property type="match status" value="1"/>
</dbReference>
<dbReference type="PROSITE" id="PS50889">
    <property type="entry name" value="S4"/>
    <property type="match status" value="1"/>
</dbReference>
<proteinExistence type="inferred from homology"/>
<accession>A0A133ZQ98</accession>
<dbReference type="STRING" id="1379.HMPREF3186_01649"/>
<dbReference type="AlphaFoldDB" id="A0A133ZQ98"/>
<dbReference type="PROSITE" id="PS01149">
    <property type="entry name" value="PSI_RSU"/>
    <property type="match status" value="1"/>
</dbReference>
<dbReference type="InterPro" id="IPR000748">
    <property type="entry name" value="PsdUridine_synth_RsuA/RluB/E/F"/>
</dbReference>
<dbReference type="SUPFAM" id="SSF55120">
    <property type="entry name" value="Pseudouridine synthase"/>
    <property type="match status" value="1"/>
</dbReference>
<dbReference type="InterPro" id="IPR006145">
    <property type="entry name" value="PsdUridine_synth_RsuA/RluA"/>
</dbReference>
<evidence type="ECO:0000256" key="3">
    <source>
        <dbReference type="ARBA" id="ARBA00023235"/>
    </source>
</evidence>
<evidence type="ECO:0000259" key="6">
    <source>
        <dbReference type="SMART" id="SM00363"/>
    </source>
</evidence>
<evidence type="ECO:0000313" key="7">
    <source>
        <dbReference type="EMBL" id="KXB57596.1"/>
    </source>
</evidence>
<dbReference type="EMBL" id="LSDC01000123">
    <property type="protein sequence ID" value="KXB57596.1"/>
    <property type="molecule type" value="Genomic_DNA"/>
</dbReference>
<reference evidence="8" key="1">
    <citation type="submission" date="2016-01" db="EMBL/GenBank/DDBJ databases">
        <authorList>
            <person name="Mitreva M."/>
            <person name="Pepin K.H."/>
            <person name="Mihindukulasuriya K.A."/>
            <person name="Fulton R."/>
            <person name="Fronick C."/>
            <person name="O'Laughlin M."/>
            <person name="Miner T."/>
            <person name="Herter B."/>
            <person name="Rosa B.A."/>
            <person name="Cordes M."/>
            <person name="Tomlinson C."/>
            <person name="Wollam A."/>
            <person name="Palsikar V.B."/>
            <person name="Mardis E.R."/>
            <person name="Wilson R.K."/>
        </authorList>
    </citation>
    <scope>NUCLEOTIDE SEQUENCE [LARGE SCALE GENOMIC DNA]</scope>
    <source>
        <strain evidence="8">DNF01167</strain>
    </source>
</reference>
<dbReference type="InterPro" id="IPR020094">
    <property type="entry name" value="TruA/RsuA/RluB/E/F_N"/>
</dbReference>
<dbReference type="EC" id="5.4.99.-" evidence="5"/>
<keyword evidence="2 4" id="KW-0694">RNA-binding</keyword>
<organism evidence="7 8">
    <name type="scientific">Gemella haemolysans</name>
    <dbReference type="NCBI Taxonomy" id="1379"/>
    <lineage>
        <taxon>Bacteria</taxon>
        <taxon>Bacillati</taxon>
        <taxon>Bacillota</taxon>
        <taxon>Bacilli</taxon>
        <taxon>Bacillales</taxon>
        <taxon>Gemellaceae</taxon>
        <taxon>Gemella</taxon>
    </lineage>
</organism>
<name>A0A133ZQ98_9BACL</name>
<dbReference type="InterPro" id="IPR042092">
    <property type="entry name" value="PsdUridine_s_RsuA/RluB/E/F_cat"/>
</dbReference>
<gene>
    <name evidence="7" type="ORF">HMPREF3186_01649</name>
</gene>
<dbReference type="GO" id="GO:0003723">
    <property type="term" value="F:RNA binding"/>
    <property type="evidence" value="ECO:0007669"/>
    <property type="project" value="UniProtKB-KW"/>
</dbReference>
<dbReference type="Pfam" id="PF00849">
    <property type="entry name" value="PseudoU_synth_2"/>
    <property type="match status" value="1"/>
</dbReference>
<dbReference type="PATRIC" id="fig|1379.3.peg.1640"/>
<dbReference type="PANTHER" id="PTHR47683">
    <property type="entry name" value="PSEUDOURIDINE SYNTHASE FAMILY PROTEIN-RELATED"/>
    <property type="match status" value="1"/>
</dbReference>
<dbReference type="InterPro" id="IPR020103">
    <property type="entry name" value="PsdUridine_synth_cat_dom_sf"/>
</dbReference>
<sequence>MAERLQKLIAASGYTSRRKAEQLILDGKVSVNGEVVKELGVKAEPSDIIIVEGVRLLKENKRYYLFYKPEKVITSMSDEKDRTCVKDFFESVNERVVPVGRLDYDTSGALIMSNDGEFINLITHPKHKIKKTYVAKINGKLEEHHLRILRNGVRIDNYKTAKAEVNVVKNKNKSGNTLVRLTIHEGKNRQVRRMFEALGYEVIKLKRESIEDLTLEGLKKGEYRPLTIHEVKRLINKAKNGEK</sequence>
<dbReference type="FunFam" id="3.10.290.10:FF:000003">
    <property type="entry name" value="Pseudouridine synthase"/>
    <property type="match status" value="1"/>
</dbReference>
<dbReference type="Proteomes" id="UP000070355">
    <property type="component" value="Unassembled WGS sequence"/>
</dbReference>
<dbReference type="GO" id="GO:0000455">
    <property type="term" value="P:enzyme-directed rRNA pseudouridine synthesis"/>
    <property type="evidence" value="ECO:0007669"/>
    <property type="project" value="UniProtKB-ARBA"/>
</dbReference>
<dbReference type="RefSeq" id="WP_060914699.1">
    <property type="nucleotide sequence ID" value="NZ_KQ959992.1"/>
</dbReference>
<dbReference type="Gene3D" id="3.30.70.1560">
    <property type="entry name" value="Alpha-L RNA-binding motif"/>
    <property type="match status" value="1"/>
</dbReference>
<dbReference type="InterPro" id="IPR018496">
    <property type="entry name" value="PsdUridine_synth_RsuA/RluB_CS"/>
</dbReference>
<comment type="similarity">
    <text evidence="1 5">Belongs to the pseudouridine synthase RsuA family.</text>
</comment>
<keyword evidence="3 5" id="KW-0413">Isomerase</keyword>
<dbReference type="OrthoDB" id="9807213at2"/>
<evidence type="ECO:0000256" key="4">
    <source>
        <dbReference type="PROSITE-ProRule" id="PRU00182"/>
    </source>
</evidence>
<dbReference type="CDD" id="cd02870">
    <property type="entry name" value="PseudoU_synth_RsuA_like"/>
    <property type="match status" value="1"/>
</dbReference>
<dbReference type="InterPro" id="IPR002942">
    <property type="entry name" value="S4_RNA-bd"/>
</dbReference>